<evidence type="ECO:0000313" key="3">
    <source>
        <dbReference type="Proteomes" id="UP000887578"/>
    </source>
</evidence>
<accession>A0A914QPP6</accession>
<feature type="transmembrane region" description="Helical" evidence="1">
    <location>
        <begin position="75"/>
        <end position="99"/>
    </location>
</feature>
<name>A0A914QPP6_9BILA</name>
<feature type="transmembrane region" description="Helical" evidence="1">
    <location>
        <begin position="129"/>
        <end position="150"/>
    </location>
</feature>
<feature type="transmembrane region" description="Helical" evidence="1">
    <location>
        <begin position="49"/>
        <end position="68"/>
    </location>
</feature>
<protein>
    <submittedName>
        <fullName evidence="4">7TM GPCR serpentine receptor class x (Srx) domain-containing protein</fullName>
    </submittedName>
</protein>
<reference evidence="4" key="1">
    <citation type="submission" date="2022-11" db="UniProtKB">
        <authorList>
            <consortium name="WormBaseParasite"/>
        </authorList>
    </citation>
    <scope>IDENTIFICATION</scope>
</reference>
<feature type="transmembrane region" description="Helical" evidence="1">
    <location>
        <begin position="176"/>
        <end position="197"/>
    </location>
</feature>
<dbReference type="AlphaFoldDB" id="A0A914QPP6"/>
<dbReference type="InterPro" id="IPR019430">
    <property type="entry name" value="7TM_GPCR_serpentine_rcpt_Srx"/>
</dbReference>
<keyword evidence="3" id="KW-1185">Reference proteome</keyword>
<keyword evidence="1" id="KW-1133">Transmembrane helix</keyword>
<organism evidence="3 4">
    <name type="scientific">Panagrolaimus davidi</name>
    <dbReference type="NCBI Taxonomy" id="227884"/>
    <lineage>
        <taxon>Eukaryota</taxon>
        <taxon>Metazoa</taxon>
        <taxon>Ecdysozoa</taxon>
        <taxon>Nematoda</taxon>
        <taxon>Chromadorea</taxon>
        <taxon>Rhabditida</taxon>
        <taxon>Tylenchina</taxon>
        <taxon>Panagrolaimomorpha</taxon>
        <taxon>Panagrolaimoidea</taxon>
        <taxon>Panagrolaimidae</taxon>
        <taxon>Panagrolaimus</taxon>
    </lineage>
</organism>
<feature type="domain" description="7TM GPCR serpentine receptor class x (Srx)" evidence="2">
    <location>
        <begin position="2"/>
        <end position="231"/>
    </location>
</feature>
<keyword evidence="1" id="KW-0472">Membrane</keyword>
<dbReference type="Gene3D" id="1.20.1070.10">
    <property type="entry name" value="Rhodopsin 7-helix transmembrane proteins"/>
    <property type="match status" value="1"/>
</dbReference>
<dbReference type="PANTHER" id="PTHR22718">
    <property type="entry name" value="SERPENTINE RECEPTOR, CLASS X"/>
    <property type="match status" value="1"/>
</dbReference>
<keyword evidence="1" id="KW-0812">Transmembrane</keyword>
<dbReference type="Pfam" id="PF10328">
    <property type="entry name" value="7TM_GPCR_Srx"/>
    <property type="match status" value="1"/>
</dbReference>
<dbReference type="SUPFAM" id="SSF81321">
    <property type="entry name" value="Family A G protein-coupled receptor-like"/>
    <property type="match status" value="1"/>
</dbReference>
<dbReference type="WBParaSite" id="PDA_v2.g348.t1">
    <property type="protein sequence ID" value="PDA_v2.g348.t1"/>
    <property type="gene ID" value="PDA_v2.g348"/>
</dbReference>
<proteinExistence type="predicted"/>
<feature type="transmembrane region" description="Helical" evidence="1">
    <location>
        <begin position="7"/>
        <end position="29"/>
    </location>
</feature>
<feature type="transmembrane region" description="Helical" evidence="1">
    <location>
        <begin position="209"/>
        <end position="230"/>
    </location>
</feature>
<dbReference type="PANTHER" id="PTHR22718:SF11">
    <property type="entry name" value="7TM GPCR SERPENTINE RECEPTOR CLASS X (SRX) DOMAIN-CONTAINING PROTEIN"/>
    <property type="match status" value="1"/>
</dbReference>
<evidence type="ECO:0000259" key="2">
    <source>
        <dbReference type="Pfam" id="PF10328"/>
    </source>
</evidence>
<dbReference type="Proteomes" id="UP000887578">
    <property type="component" value="Unplaced"/>
</dbReference>
<evidence type="ECO:0000313" key="4">
    <source>
        <dbReference type="WBParaSite" id="PDA_v2.g348.t1"/>
    </source>
</evidence>
<sequence>MFGNAFSMFIFTVYLGPVCITQTLLFPSIYPFPRFIGFMFHAQWFQDVILTAFTAVNRWIVVVGPLWIPKITRKYTVAFIIFAYAAGILTSIFSTYIFYCCSMFLDYKTMTFAYDGDGGPNYADNSLDLPINITCFTISVLCYIRIYWFVKSSNTKIVTTLSKSKAENRKLKETKYALQFAACTLCAIVICVLFHVLPFFLPLGIDRAYIIYSFLEIIHSSANSLIFVFLNNEIRKKFLLSFYKIQLQSSHSPALPGAVPNVINIT</sequence>
<evidence type="ECO:0000256" key="1">
    <source>
        <dbReference type="SAM" id="Phobius"/>
    </source>
</evidence>
<dbReference type="CDD" id="cd00637">
    <property type="entry name" value="7tm_classA_rhodopsin-like"/>
    <property type="match status" value="1"/>
</dbReference>